<dbReference type="GO" id="GO:0046872">
    <property type="term" value="F:metal ion binding"/>
    <property type="evidence" value="ECO:0007669"/>
    <property type="project" value="UniProtKB-KW"/>
</dbReference>
<dbReference type="GO" id="GO:0016791">
    <property type="term" value="F:phosphatase activity"/>
    <property type="evidence" value="ECO:0007669"/>
    <property type="project" value="TreeGrafter"/>
</dbReference>
<name>A0A8H7TF44_9HELO</name>
<reference evidence="4" key="1">
    <citation type="submission" date="2021-02" db="EMBL/GenBank/DDBJ databases">
        <title>Genome sequence Cadophora malorum strain M34.</title>
        <authorList>
            <person name="Stefanovic E."/>
            <person name="Vu D."/>
            <person name="Scully C."/>
            <person name="Dijksterhuis J."/>
            <person name="Roader J."/>
            <person name="Houbraken J."/>
        </authorList>
    </citation>
    <scope>NUCLEOTIDE SEQUENCE</scope>
    <source>
        <strain evidence="4">M34</strain>
    </source>
</reference>
<keyword evidence="2" id="KW-0378">Hydrolase</keyword>
<dbReference type="Gene3D" id="1.10.150.520">
    <property type="match status" value="1"/>
</dbReference>
<evidence type="ECO:0000256" key="2">
    <source>
        <dbReference type="ARBA" id="ARBA00022801"/>
    </source>
</evidence>
<evidence type="ECO:0000313" key="4">
    <source>
        <dbReference type="EMBL" id="KAG4418321.1"/>
    </source>
</evidence>
<dbReference type="EMBL" id="JAFJYH010000131">
    <property type="protein sequence ID" value="KAG4418321.1"/>
    <property type="molecule type" value="Genomic_DNA"/>
</dbReference>
<accession>A0A8H7TF44</accession>
<dbReference type="PANTHER" id="PTHR46470">
    <property type="entry name" value="N-ACYLNEURAMINATE-9-PHOSPHATASE"/>
    <property type="match status" value="1"/>
</dbReference>
<organism evidence="4 5">
    <name type="scientific">Cadophora malorum</name>
    <dbReference type="NCBI Taxonomy" id="108018"/>
    <lineage>
        <taxon>Eukaryota</taxon>
        <taxon>Fungi</taxon>
        <taxon>Dikarya</taxon>
        <taxon>Ascomycota</taxon>
        <taxon>Pezizomycotina</taxon>
        <taxon>Leotiomycetes</taxon>
        <taxon>Helotiales</taxon>
        <taxon>Ploettnerulaceae</taxon>
        <taxon>Cadophora</taxon>
    </lineage>
</organism>
<keyword evidence="1" id="KW-0479">Metal-binding</keyword>
<dbReference type="OrthoDB" id="1694274at2759"/>
<dbReference type="InterPro" id="IPR023214">
    <property type="entry name" value="HAD_sf"/>
</dbReference>
<dbReference type="Pfam" id="PF00702">
    <property type="entry name" value="Hydrolase"/>
    <property type="match status" value="1"/>
</dbReference>
<dbReference type="Gene3D" id="3.40.50.1000">
    <property type="entry name" value="HAD superfamily/HAD-like"/>
    <property type="match status" value="1"/>
</dbReference>
<dbReference type="SUPFAM" id="SSF56784">
    <property type="entry name" value="HAD-like"/>
    <property type="match status" value="1"/>
</dbReference>
<evidence type="ECO:0000256" key="1">
    <source>
        <dbReference type="ARBA" id="ARBA00022723"/>
    </source>
</evidence>
<keyword evidence="5" id="KW-1185">Reference proteome</keyword>
<evidence type="ECO:0000313" key="5">
    <source>
        <dbReference type="Proteomes" id="UP000664132"/>
    </source>
</evidence>
<keyword evidence="3" id="KW-0460">Magnesium</keyword>
<protein>
    <submittedName>
        <fullName evidence="4">Uncharacterized protein</fullName>
    </submittedName>
</protein>
<evidence type="ECO:0000256" key="3">
    <source>
        <dbReference type="ARBA" id="ARBA00022842"/>
    </source>
</evidence>
<sequence>MKPPTTQSPPHDRAWLKAIIAEKKWIGFDLDDTLHNFRHTTGIATTEMLETIHLRHEVSISTLKGTYSRILGEQPKIAFTDGKTSHDYRLERITSLLGNYDLPHDKIFVSELLESYEVTLLESLKLKECTLELLSTLKDTGKKIVIITEGPVDAQKRTIERLGIEGCIDFLFTTNQFGVSKVDGLFTKVLKRLNILPSEML</sequence>
<gene>
    <name evidence="4" type="ORF">IFR04_008530</name>
</gene>
<dbReference type="InterPro" id="IPR036412">
    <property type="entry name" value="HAD-like_sf"/>
</dbReference>
<proteinExistence type="predicted"/>
<dbReference type="PANTHER" id="PTHR46470:SF2">
    <property type="entry name" value="GLYCERALDEHYDE 3-PHOSPHATE PHOSPHATASE"/>
    <property type="match status" value="1"/>
</dbReference>
<dbReference type="Proteomes" id="UP000664132">
    <property type="component" value="Unassembled WGS sequence"/>
</dbReference>
<dbReference type="AlphaFoldDB" id="A0A8H7TF44"/>
<comment type="caution">
    <text evidence="4">The sequence shown here is derived from an EMBL/GenBank/DDBJ whole genome shotgun (WGS) entry which is preliminary data.</text>
</comment>
<dbReference type="InterPro" id="IPR051400">
    <property type="entry name" value="HAD-like_hydrolase"/>
</dbReference>